<evidence type="ECO:0000313" key="2">
    <source>
        <dbReference type="EMBL" id="CAB4138339.1"/>
    </source>
</evidence>
<accession>A0A6J5M330</accession>
<evidence type="ECO:0000256" key="1">
    <source>
        <dbReference type="SAM" id="MobiDB-lite"/>
    </source>
</evidence>
<feature type="compositionally biased region" description="Polar residues" evidence="1">
    <location>
        <begin position="28"/>
        <end position="40"/>
    </location>
</feature>
<proteinExistence type="predicted"/>
<organism evidence="2">
    <name type="scientific">uncultured Caudovirales phage</name>
    <dbReference type="NCBI Taxonomy" id="2100421"/>
    <lineage>
        <taxon>Viruses</taxon>
        <taxon>Duplodnaviria</taxon>
        <taxon>Heunggongvirae</taxon>
        <taxon>Uroviricota</taxon>
        <taxon>Caudoviricetes</taxon>
        <taxon>Peduoviridae</taxon>
        <taxon>Maltschvirus</taxon>
        <taxon>Maltschvirus maltsch</taxon>
    </lineage>
</organism>
<feature type="region of interest" description="Disordered" evidence="1">
    <location>
        <begin position="25"/>
        <end position="47"/>
    </location>
</feature>
<name>A0A6J5M330_9CAUD</name>
<reference evidence="2" key="1">
    <citation type="submission" date="2020-04" db="EMBL/GenBank/DDBJ databases">
        <authorList>
            <person name="Chiriac C."/>
            <person name="Salcher M."/>
            <person name="Ghai R."/>
            <person name="Kavagutti S V."/>
        </authorList>
    </citation>
    <scope>NUCLEOTIDE SEQUENCE</scope>
</reference>
<gene>
    <name evidence="2" type="ORF">UFOVP330_4</name>
</gene>
<protein>
    <submittedName>
        <fullName evidence="2">Uncharacterized protein</fullName>
    </submittedName>
</protein>
<dbReference type="EMBL" id="LR796344">
    <property type="protein sequence ID" value="CAB4138339.1"/>
    <property type="molecule type" value="Genomic_DNA"/>
</dbReference>
<sequence>MTDRILTPEIYGDFGLFLDQMGLRPKQPVNTKTTPLSQDLSGDERRVETNEWYKQGKECPF</sequence>